<evidence type="ECO:0000313" key="2">
    <source>
        <dbReference type="EMBL" id="KIC78026.1"/>
    </source>
</evidence>
<name>A0A0C1K5D6_STRCV</name>
<dbReference type="STRING" id="862969.SCI_0340"/>
<sequence>MKFSNLLLFTGAATASFYLVKNRKKIMDEAVETYDSINSIQQDLQNIQKNVQIIQAQKSHLEAISQDLTYQFKLFEQEATARLQQIQDTWNAHKK</sequence>
<accession>A0A0C1K5D6</accession>
<reference evidence="2 3" key="1">
    <citation type="submission" date="2014-12" db="EMBL/GenBank/DDBJ databases">
        <title>Partial genome sequence of Streptococcus constellatus KCOM 1650 (= ChDC B144).</title>
        <authorList>
            <person name="Kook J.-K."/>
            <person name="Park S.-N."/>
            <person name="Lim Y.K."/>
            <person name="Jo E."/>
        </authorList>
    </citation>
    <scope>NUCLEOTIDE SEQUENCE [LARGE SCALE GENOMIC DNA]</scope>
    <source>
        <strain evidence="2 3">KCOM 1650</strain>
    </source>
</reference>
<dbReference type="Proteomes" id="UP000031339">
    <property type="component" value="Unassembled WGS sequence"/>
</dbReference>
<dbReference type="AlphaFoldDB" id="A0A0C1K5D6"/>
<evidence type="ECO:0000256" key="1">
    <source>
        <dbReference type="SAM" id="Coils"/>
    </source>
</evidence>
<evidence type="ECO:0000313" key="3">
    <source>
        <dbReference type="Proteomes" id="UP000031339"/>
    </source>
</evidence>
<gene>
    <name evidence="2" type="ORF">RN79_00160</name>
</gene>
<dbReference type="RefSeq" id="WP_037597822.1">
    <property type="nucleotide sequence ID" value="NZ_JALGPN010000001.1"/>
</dbReference>
<dbReference type="EMBL" id="JWIY01000001">
    <property type="protein sequence ID" value="KIC78026.1"/>
    <property type="molecule type" value="Genomic_DNA"/>
</dbReference>
<protein>
    <submittedName>
        <fullName evidence="2">Uncharacterized protein</fullName>
    </submittedName>
</protein>
<dbReference type="OrthoDB" id="2236018at2"/>
<keyword evidence="1" id="KW-0175">Coiled coil</keyword>
<feature type="coiled-coil region" evidence="1">
    <location>
        <begin position="37"/>
        <end position="64"/>
    </location>
</feature>
<proteinExistence type="predicted"/>
<comment type="caution">
    <text evidence="2">The sequence shown here is derived from an EMBL/GenBank/DDBJ whole genome shotgun (WGS) entry which is preliminary data.</text>
</comment>
<organism evidence="2 3">
    <name type="scientific">Streptococcus constellatus</name>
    <dbReference type="NCBI Taxonomy" id="76860"/>
    <lineage>
        <taxon>Bacteria</taxon>
        <taxon>Bacillati</taxon>
        <taxon>Bacillota</taxon>
        <taxon>Bacilli</taxon>
        <taxon>Lactobacillales</taxon>
        <taxon>Streptococcaceae</taxon>
        <taxon>Streptococcus</taxon>
        <taxon>Streptococcus anginosus group</taxon>
    </lineage>
</organism>